<dbReference type="STRING" id="225164.V4A0F3"/>
<dbReference type="GO" id="GO:0005829">
    <property type="term" value="C:cytosol"/>
    <property type="evidence" value="ECO:0007669"/>
    <property type="project" value="GOC"/>
</dbReference>
<dbReference type="SUPFAM" id="SSF48371">
    <property type="entry name" value="ARM repeat"/>
    <property type="match status" value="3"/>
</dbReference>
<sequence>MELAHSLLLNEEALKRIPDTKRPVFVFEWLRFLDKVLGAAQKSDIKGGQKKLVEQLTGQISESPGPPTRKLLARCLATLFSVGDTFDLFETINKCNDIIRNKDDSPSYLPTRLAAVACLGAMYEKLGRMVGRSYEETVQVLIKSLKNSESQGRTEVMLTLEKVVGGLGSAGNSCHKDIYKAARQAMTDRAMAVRFAAAKCMYQLVNEAPFMSTSELDNVSSLCFRALDGSNYDVRCAVAKLLGNLMAVAQTAKPISNKTKPVKIDDVLNILASGFLKGGIGFMKSSAAGELIKGSSSINREIRVGVTHAYVEFIKCMGGLWLERNMTVFLNHIFDLVANPRATPTHVDAVYARKCVLFILRSIIGGMLGEKAQIAAAKEICQTIVKQMNTVGEATVDVAEGKSGGDLTASQHVLVCALHELGCLVLRLCSSASPLVAEPATGIIEPVVSVLIHPSHAARLAASWCLGSIAVALPSQLSPLLDRCMERMEKLKSSPEAVSGYSSALAALLGGVYQCPLGIPHAKGKQIFAIAEELLRTASQNSRLSLQRTQSGWLLLGALMTLGTPVIRNHLPRMLLLWRNAFPRSTKELEAEKVRGDAFTWQVTLEGRAGALGAMQSFLLHCRELVTEDVIRRLLAPLDCALLMLSQLPSVIKLYGSHLKASTAMVRLRLYDVLSLLPPESFDAMYPSLLRELVGEFTLTDNPANTTTSMLRSMCHVDDSVILGSWLQETDHKAIEDQLQPNSASGSGALEHDAQSLYARCPAGEPIPGPLPLGVAVIDSSVKLYGMIFPRVAHKHRLQMLQHFNECIKQAKSVRQQAVQMNIFSAVLCALKSLSENKLNLGPDDVKKAAFSLIMGALGNSNPILRCASGEALGRMAQVVGDSKFIAEMAQYSFDKLKSARDVVSRTGHSLALGCLHRYVGGMGSGQHLNTSVSILLALAKDFNSPVVQVWALHALALIADSGGPMFRSYVEPTLALVLQLLLTVPPSTVDVHQCLGKCLSALITSIGPELQGNTASLATARLYCMVCCAIMYDHPDSLVQAEAISCLQQLHMFAPRHVNLTSLVPQLCDTLMSSHLLLRRAAVACLRQLVTREAKEISEQAVSLAGEGIHGKKCEYISDTGLEGTLFGMLDTEIDEKLISDVKDTIVSLLQSLAITNLSRWIKLLKDVLSASTDATSTSMIQSNDDKGDEDEEDDATFTTSTPDVTHPTVAPRWPTRVFAVECLMKIIAACEEDDSQFDLSKAKEILEKTGNGNYLALHLPDLIRMAFIAATSDSNELRLAGLSALEKVITRFATVPEPEFPGHVILEQYQAQVGAALRPAFSPETPSDVTAAACEVCSTWIGSGVARDLNDLRRVHQLLVSSLAKLNTGKSHTQIYNESASTMEKLAVIRAWAEVYIVAVNREKEKHQKTQQKFDEDDEEFSEYSTESLLSLVQPELSALSNHWFNALKDHALLSLPSEYSSQLPPDGGAFYHPDTIESAKHHYRAAWPPILYALSLWLNEKGFAELSDKMLSKESSNNNSHPANAPANMNPEELHQEKLFLILGICMESLCSPTSMLSDTTVQQCLQGLCALLDTKWPRTQLAEDPVLCRELLNVMHRVILTRDGVEIHSLALNVVKQVVLAAEENLETERLQQKGEGETTGDIVPDKSVVFATLEVCLCVMVRQVPALNPSAPSTGFQMPTNLTKLSEESVALMGSSITVMCGLPKLCSPAGGLSILPTILHLTIKAMKEICPRSSERKFPVFTTPVLQGLQELCDSPFSDVDSISEQWNNMLQSSIATILHYGNPNLQTMCVQTLISILHSPDIQISTPYIHALSSKIIEYLYSVCNKRPTTDLQLTLVLESVKMLETLISVADEKKRVTLVALLVPILVSYLLEEHQIKMASQVSISLHDQSLSKLMKIGPQYPDEFRTVMTTYSDLKPRLEAAVRANQARKMQQKSQHAPKNLAQPAKPTITLKTNFANFT</sequence>
<dbReference type="InterPro" id="IPR011989">
    <property type="entry name" value="ARM-like"/>
</dbReference>
<evidence type="ECO:0000256" key="1">
    <source>
        <dbReference type="ARBA" id="ARBA00008304"/>
    </source>
</evidence>
<gene>
    <name evidence="5" type="ORF">LOTGIDRAFT_164458</name>
</gene>
<dbReference type="GO" id="GO:0006897">
    <property type="term" value="P:endocytosis"/>
    <property type="evidence" value="ECO:0007669"/>
    <property type="project" value="TreeGrafter"/>
</dbReference>
<evidence type="ECO:0000313" key="5">
    <source>
        <dbReference type="EMBL" id="ESO90147.1"/>
    </source>
</evidence>
<dbReference type="FunFam" id="1.25.10.10:FF:000138">
    <property type="entry name" value="Putative HEAT repeat-containing protein 5B"/>
    <property type="match status" value="1"/>
</dbReference>
<dbReference type="InterPro" id="IPR040108">
    <property type="entry name" value="Laa1/Sip1/HEATR5"/>
</dbReference>
<dbReference type="OMA" id="YPQVIQE"/>
<dbReference type="InterPro" id="IPR016024">
    <property type="entry name" value="ARM-type_fold"/>
</dbReference>
<dbReference type="GO" id="GO:0030139">
    <property type="term" value="C:endocytic vesicle"/>
    <property type="evidence" value="ECO:0007669"/>
    <property type="project" value="TreeGrafter"/>
</dbReference>
<dbReference type="FunFam" id="1.25.10.10:FF:000098">
    <property type="entry name" value="HEAT repeat-containing protein 5A isoform X2"/>
    <property type="match status" value="1"/>
</dbReference>
<dbReference type="InterPro" id="IPR046837">
    <property type="entry name" value="Laa1/Sip1/HEATR5-like_HEAT"/>
</dbReference>
<dbReference type="PANTHER" id="PTHR21663:SF0">
    <property type="entry name" value="HEAT REPEAT-CONTAINING PROTEIN 5B"/>
    <property type="match status" value="1"/>
</dbReference>
<evidence type="ECO:0000256" key="3">
    <source>
        <dbReference type="ARBA" id="ARBA00070811"/>
    </source>
</evidence>
<dbReference type="KEGG" id="lgi:LOTGIDRAFT_164458"/>
<keyword evidence="2" id="KW-0677">Repeat</keyword>
<dbReference type="HOGENOM" id="CLU_000652_0_0_1"/>
<dbReference type="EMBL" id="KB202481">
    <property type="protein sequence ID" value="ESO90147.1"/>
    <property type="molecule type" value="Genomic_DNA"/>
</dbReference>
<feature type="compositionally biased region" description="Acidic residues" evidence="4">
    <location>
        <begin position="1188"/>
        <end position="1197"/>
    </location>
</feature>
<protein>
    <recommendedName>
        <fullName evidence="3">HEAT repeat-containing protein 5A</fullName>
    </recommendedName>
</protein>
<dbReference type="Proteomes" id="UP000030746">
    <property type="component" value="Unassembled WGS sequence"/>
</dbReference>
<dbReference type="OrthoDB" id="192608at2759"/>
<dbReference type="GO" id="GO:0008104">
    <property type="term" value="P:intracellular protein localization"/>
    <property type="evidence" value="ECO:0007669"/>
    <property type="project" value="TreeGrafter"/>
</dbReference>
<evidence type="ECO:0000256" key="4">
    <source>
        <dbReference type="SAM" id="MobiDB-lite"/>
    </source>
</evidence>
<evidence type="ECO:0000313" key="6">
    <source>
        <dbReference type="Proteomes" id="UP000030746"/>
    </source>
</evidence>
<name>V4A0F3_LOTGI</name>
<organism evidence="5 6">
    <name type="scientific">Lottia gigantea</name>
    <name type="common">Giant owl limpet</name>
    <dbReference type="NCBI Taxonomy" id="225164"/>
    <lineage>
        <taxon>Eukaryota</taxon>
        <taxon>Metazoa</taxon>
        <taxon>Spiralia</taxon>
        <taxon>Lophotrochozoa</taxon>
        <taxon>Mollusca</taxon>
        <taxon>Gastropoda</taxon>
        <taxon>Patellogastropoda</taxon>
        <taxon>Lottioidea</taxon>
        <taxon>Lottiidae</taxon>
        <taxon>Lottia</taxon>
    </lineage>
</organism>
<dbReference type="GO" id="GO:0016020">
    <property type="term" value="C:membrane"/>
    <property type="evidence" value="ECO:0007669"/>
    <property type="project" value="TreeGrafter"/>
</dbReference>
<keyword evidence="6" id="KW-1185">Reference proteome</keyword>
<dbReference type="GO" id="GO:0042147">
    <property type="term" value="P:retrograde transport, endosome to Golgi"/>
    <property type="evidence" value="ECO:0007669"/>
    <property type="project" value="TreeGrafter"/>
</dbReference>
<dbReference type="GeneID" id="20239742"/>
<comment type="similarity">
    <text evidence="1">Belongs to the HEATR5 family.</text>
</comment>
<dbReference type="Pfam" id="PF20210">
    <property type="entry name" value="Laa1_Sip1_HTR5"/>
    <property type="match status" value="1"/>
</dbReference>
<evidence type="ECO:0000256" key="2">
    <source>
        <dbReference type="ARBA" id="ARBA00022737"/>
    </source>
</evidence>
<proteinExistence type="inferred from homology"/>
<dbReference type="Pfam" id="PF25468">
    <property type="entry name" value="HEAT_HEATR5A"/>
    <property type="match status" value="1"/>
</dbReference>
<dbReference type="Gene3D" id="1.25.10.10">
    <property type="entry name" value="Leucine-rich Repeat Variant"/>
    <property type="match status" value="4"/>
</dbReference>
<reference evidence="5 6" key="1">
    <citation type="journal article" date="2013" name="Nature">
        <title>Insights into bilaterian evolution from three spiralian genomes.</title>
        <authorList>
            <person name="Simakov O."/>
            <person name="Marletaz F."/>
            <person name="Cho S.J."/>
            <person name="Edsinger-Gonzales E."/>
            <person name="Havlak P."/>
            <person name="Hellsten U."/>
            <person name="Kuo D.H."/>
            <person name="Larsson T."/>
            <person name="Lv J."/>
            <person name="Arendt D."/>
            <person name="Savage R."/>
            <person name="Osoegawa K."/>
            <person name="de Jong P."/>
            <person name="Grimwood J."/>
            <person name="Chapman J.A."/>
            <person name="Shapiro H."/>
            <person name="Aerts A."/>
            <person name="Otillar R.P."/>
            <person name="Terry A.Y."/>
            <person name="Boore J.L."/>
            <person name="Grigoriev I.V."/>
            <person name="Lindberg D.R."/>
            <person name="Seaver E.C."/>
            <person name="Weisblat D.A."/>
            <person name="Putnam N.H."/>
            <person name="Rokhsar D.S."/>
        </authorList>
    </citation>
    <scope>NUCLEOTIDE SEQUENCE [LARGE SCALE GENOMIC DNA]</scope>
</reference>
<dbReference type="PANTHER" id="PTHR21663">
    <property type="entry name" value="HYPOTHETICAL HEAT DOMAIN-CONTAINING"/>
    <property type="match status" value="1"/>
</dbReference>
<feature type="region of interest" description="Disordered" evidence="4">
    <location>
        <begin position="1177"/>
        <end position="1208"/>
    </location>
</feature>
<dbReference type="CTD" id="20239742"/>
<dbReference type="RefSeq" id="XP_009059221.1">
    <property type="nucleotide sequence ID" value="XM_009060973.1"/>
</dbReference>
<dbReference type="GO" id="GO:0005794">
    <property type="term" value="C:Golgi apparatus"/>
    <property type="evidence" value="ECO:0007669"/>
    <property type="project" value="TreeGrafter"/>
</dbReference>
<accession>V4A0F3</accession>